<evidence type="ECO:0000313" key="4">
    <source>
        <dbReference type="Proteomes" id="UP000316801"/>
    </source>
</evidence>
<feature type="transmembrane region" description="Helical" evidence="1">
    <location>
        <begin position="352"/>
        <end position="370"/>
    </location>
</feature>
<feature type="transmembrane region" description="Helical" evidence="1">
    <location>
        <begin position="234"/>
        <end position="256"/>
    </location>
</feature>
<dbReference type="PANTHER" id="PTHR23028:SF131">
    <property type="entry name" value="BLR2367 PROTEIN"/>
    <property type="match status" value="1"/>
</dbReference>
<dbReference type="AlphaFoldDB" id="A0A549T1G6"/>
<comment type="caution">
    <text evidence="3">The sequence shown here is derived from an EMBL/GenBank/DDBJ whole genome shotgun (WGS) entry which is preliminary data.</text>
</comment>
<feature type="transmembrane region" description="Helical" evidence="1">
    <location>
        <begin position="325"/>
        <end position="345"/>
    </location>
</feature>
<feature type="domain" description="Acyltransferase 3" evidence="2">
    <location>
        <begin position="86"/>
        <end position="396"/>
    </location>
</feature>
<dbReference type="InterPro" id="IPR050879">
    <property type="entry name" value="Acyltransferase_3"/>
</dbReference>
<feature type="transmembrane region" description="Helical" evidence="1">
    <location>
        <begin position="382"/>
        <end position="403"/>
    </location>
</feature>
<dbReference type="PANTHER" id="PTHR23028">
    <property type="entry name" value="ACETYLTRANSFERASE"/>
    <property type="match status" value="1"/>
</dbReference>
<keyword evidence="3" id="KW-0012">Acyltransferase</keyword>
<accession>A0A549T1G6</accession>
<sequence length="423" mass="46650">MVMNPGHSAARRHDRAESPADVLWMQNGVIFWRRLSFVRAGRTAQGGRELIVVDAGVCPCYRINTYRLTDAFNVKKFQGEIKPLTSLRFFAAMAVVFFHFGASAAERAGFPGFMVSILKHGYLGVSFFFVLSGFILVVAYDGRLGTRERRYDFFLSRLARIFPVYILALALSIPFTNPLWIESVIFAPLLLQSWTLPASNLGGALNMPSWTLSIELFFYVFFAVFFVRLSRLPTIVLGILATCMAAVIILADVAVVHPGIQLDGWIRFIPLPVFRLPEFLLGVLSALLVSRLSIASKPKGMDTLFFCVVALVLVTLAEGSLASRLMPVACAVLIVAAALSTGPVLRIFSNPVLVFLGGASYAAYLLQMSVNGVFDALFGDNFASRIAMPVVLIALSCVVYKWVEEPARRYIKGIKFSHVPREA</sequence>
<feature type="transmembrane region" description="Helical" evidence="1">
    <location>
        <begin position="207"/>
        <end position="227"/>
    </location>
</feature>
<name>A0A549T1G6_9HYPH</name>
<proteinExistence type="predicted"/>
<gene>
    <name evidence="3" type="ORF">FNA46_19670</name>
</gene>
<evidence type="ECO:0000256" key="1">
    <source>
        <dbReference type="SAM" id="Phobius"/>
    </source>
</evidence>
<keyword evidence="1" id="KW-1133">Transmembrane helix</keyword>
<dbReference type="Pfam" id="PF01757">
    <property type="entry name" value="Acyl_transf_3"/>
    <property type="match status" value="1"/>
</dbReference>
<evidence type="ECO:0000313" key="3">
    <source>
        <dbReference type="EMBL" id="TRL35688.1"/>
    </source>
</evidence>
<feature type="transmembrane region" description="Helical" evidence="1">
    <location>
        <begin position="301"/>
        <end position="319"/>
    </location>
</feature>
<dbReference type="RefSeq" id="WP_143126916.1">
    <property type="nucleotide sequence ID" value="NZ_VJMG01000063.1"/>
</dbReference>
<dbReference type="InterPro" id="IPR002656">
    <property type="entry name" value="Acyl_transf_3_dom"/>
</dbReference>
<dbReference type="Proteomes" id="UP000316801">
    <property type="component" value="Unassembled WGS sequence"/>
</dbReference>
<dbReference type="GO" id="GO:0016020">
    <property type="term" value="C:membrane"/>
    <property type="evidence" value="ECO:0007669"/>
    <property type="project" value="TreeGrafter"/>
</dbReference>
<dbReference type="EMBL" id="VJMG01000063">
    <property type="protein sequence ID" value="TRL35688.1"/>
    <property type="molecule type" value="Genomic_DNA"/>
</dbReference>
<evidence type="ECO:0000259" key="2">
    <source>
        <dbReference type="Pfam" id="PF01757"/>
    </source>
</evidence>
<feature type="transmembrane region" description="Helical" evidence="1">
    <location>
        <begin position="161"/>
        <end position="187"/>
    </location>
</feature>
<feature type="transmembrane region" description="Helical" evidence="1">
    <location>
        <begin position="85"/>
        <end position="102"/>
    </location>
</feature>
<keyword evidence="3" id="KW-0808">Transferase</keyword>
<feature type="transmembrane region" description="Helical" evidence="1">
    <location>
        <begin position="268"/>
        <end position="289"/>
    </location>
</feature>
<reference evidence="3 4" key="1">
    <citation type="submission" date="2019-07" db="EMBL/GenBank/DDBJ databases">
        <title>Ln-dependent methylotrophs.</title>
        <authorList>
            <person name="Tani A."/>
        </authorList>
    </citation>
    <scope>NUCLEOTIDE SEQUENCE [LARGE SCALE GENOMIC DNA]</scope>
    <source>
        <strain evidence="3 4">SM12</strain>
    </source>
</reference>
<keyword evidence="1" id="KW-0472">Membrane</keyword>
<dbReference type="GO" id="GO:0016747">
    <property type="term" value="F:acyltransferase activity, transferring groups other than amino-acyl groups"/>
    <property type="evidence" value="ECO:0007669"/>
    <property type="project" value="InterPro"/>
</dbReference>
<protein>
    <submittedName>
        <fullName evidence="3">Acyltransferase</fullName>
    </submittedName>
</protein>
<organism evidence="3 4">
    <name type="scientific">Rhizobium straminoryzae</name>
    <dbReference type="NCBI Taxonomy" id="1387186"/>
    <lineage>
        <taxon>Bacteria</taxon>
        <taxon>Pseudomonadati</taxon>
        <taxon>Pseudomonadota</taxon>
        <taxon>Alphaproteobacteria</taxon>
        <taxon>Hyphomicrobiales</taxon>
        <taxon>Rhizobiaceae</taxon>
        <taxon>Rhizobium/Agrobacterium group</taxon>
        <taxon>Rhizobium</taxon>
    </lineage>
</organism>
<dbReference type="GO" id="GO:0000271">
    <property type="term" value="P:polysaccharide biosynthetic process"/>
    <property type="evidence" value="ECO:0007669"/>
    <property type="project" value="TreeGrafter"/>
</dbReference>
<feature type="transmembrane region" description="Helical" evidence="1">
    <location>
        <begin position="122"/>
        <end position="140"/>
    </location>
</feature>
<keyword evidence="1" id="KW-0812">Transmembrane</keyword>
<keyword evidence="4" id="KW-1185">Reference proteome</keyword>